<gene>
    <name evidence="1" type="ORF">H8K20_10115</name>
</gene>
<dbReference type="SUPFAM" id="SSF55874">
    <property type="entry name" value="ATPase domain of HSP90 chaperone/DNA topoisomerase II/histidine kinase"/>
    <property type="match status" value="1"/>
</dbReference>
<evidence type="ECO:0000313" key="1">
    <source>
        <dbReference type="EMBL" id="MBC3516748.1"/>
    </source>
</evidence>
<dbReference type="RefSeq" id="WP_154866723.1">
    <property type="nucleotide sequence ID" value="NZ_JACOGI010000002.1"/>
</dbReference>
<accession>A0A8J6IQH9</accession>
<name>A0A8J6IQH9_9FIRM</name>
<evidence type="ECO:0000313" key="2">
    <source>
        <dbReference type="Proteomes" id="UP000597668"/>
    </source>
</evidence>
<protein>
    <submittedName>
        <fullName evidence="1">Uncharacterized protein</fullName>
    </submittedName>
</protein>
<keyword evidence="2" id="KW-1185">Reference proteome</keyword>
<reference evidence="1" key="1">
    <citation type="submission" date="2020-08" db="EMBL/GenBank/DDBJ databases">
        <authorList>
            <person name="Liu C."/>
            <person name="Sun Q."/>
        </authorList>
    </citation>
    <scope>NUCLEOTIDE SEQUENCE</scope>
    <source>
        <strain evidence="1">NSJ-65</strain>
    </source>
</reference>
<sequence>MEEANRQLSAEVHKSKEFLPSIHKVIQKQAAGAVPRGVQTELARMAQEQELETRCALLEYDPVSATGLYLLDEQLADYRREAIDKDVDLFISVQDPVAPLVENGVITQIRLQRLIGDLMRNAFNAIDRRPSGPRGQILLLLGLTADGCYEIDICDNGAPFPAWVLENLGVRGTTTGGTGNGMADIFDTLALCKASFTLQKESEGQLYTKHITISFDGTGRLAIDH</sequence>
<dbReference type="Proteomes" id="UP000597668">
    <property type="component" value="Unassembled WGS sequence"/>
</dbReference>
<dbReference type="InterPro" id="IPR036890">
    <property type="entry name" value="HATPase_C_sf"/>
</dbReference>
<dbReference type="EMBL" id="JACOGI010000002">
    <property type="protein sequence ID" value="MBC3516748.1"/>
    <property type="molecule type" value="Genomic_DNA"/>
</dbReference>
<dbReference type="Gene3D" id="3.30.565.10">
    <property type="entry name" value="Histidine kinase-like ATPase, C-terminal domain"/>
    <property type="match status" value="1"/>
</dbReference>
<comment type="caution">
    <text evidence="1">The sequence shown here is derived from an EMBL/GenBank/DDBJ whole genome shotgun (WGS) entry which is preliminary data.</text>
</comment>
<dbReference type="AlphaFoldDB" id="A0A8J6IQH9"/>
<proteinExistence type="predicted"/>
<organism evidence="1 2">
    <name type="scientific">Neobittarella massiliensis</name>
    <name type="common">ex Bilen et al. 2018</name>
    <dbReference type="NCBI Taxonomy" id="2041842"/>
    <lineage>
        <taxon>Bacteria</taxon>
        <taxon>Bacillati</taxon>
        <taxon>Bacillota</taxon>
        <taxon>Clostridia</taxon>
        <taxon>Eubacteriales</taxon>
        <taxon>Oscillospiraceae</taxon>
        <taxon>Neobittarella (ex Bilen et al. 2018)</taxon>
    </lineage>
</organism>